<dbReference type="Proteomes" id="UP000799440">
    <property type="component" value="Unassembled WGS sequence"/>
</dbReference>
<evidence type="ECO:0000256" key="5">
    <source>
        <dbReference type="SAM" id="MobiDB-lite"/>
    </source>
</evidence>
<feature type="transmembrane region" description="Helical" evidence="6">
    <location>
        <begin position="145"/>
        <end position="163"/>
    </location>
</feature>
<dbReference type="PANTHER" id="PTHR23507">
    <property type="entry name" value="ZGC:174356"/>
    <property type="match status" value="1"/>
</dbReference>
<evidence type="ECO:0000313" key="7">
    <source>
        <dbReference type="EMBL" id="KAF2742788.1"/>
    </source>
</evidence>
<evidence type="ECO:0000256" key="1">
    <source>
        <dbReference type="ARBA" id="ARBA00004141"/>
    </source>
</evidence>
<keyword evidence="2 6" id="KW-0812">Transmembrane</keyword>
<accession>A0A6A6UWY8</accession>
<protein>
    <recommendedName>
        <fullName evidence="9">MFS general substrate transporter</fullName>
    </recommendedName>
</protein>
<dbReference type="EMBL" id="MU006604">
    <property type="protein sequence ID" value="KAF2742788.1"/>
    <property type="molecule type" value="Genomic_DNA"/>
</dbReference>
<feature type="transmembrane region" description="Helical" evidence="6">
    <location>
        <begin position="84"/>
        <end position="105"/>
    </location>
</feature>
<evidence type="ECO:0008006" key="9">
    <source>
        <dbReference type="Google" id="ProtNLM"/>
    </source>
</evidence>
<dbReference type="SUPFAM" id="SSF103473">
    <property type="entry name" value="MFS general substrate transporter"/>
    <property type="match status" value="1"/>
</dbReference>
<feature type="transmembrane region" description="Helical" evidence="6">
    <location>
        <begin position="384"/>
        <end position="401"/>
    </location>
</feature>
<dbReference type="InterPro" id="IPR036259">
    <property type="entry name" value="MFS_trans_sf"/>
</dbReference>
<dbReference type="Gene3D" id="1.20.1250.20">
    <property type="entry name" value="MFS general substrate transporter like domains"/>
    <property type="match status" value="1"/>
</dbReference>
<organism evidence="7 8">
    <name type="scientific">Sporormia fimetaria CBS 119925</name>
    <dbReference type="NCBI Taxonomy" id="1340428"/>
    <lineage>
        <taxon>Eukaryota</taxon>
        <taxon>Fungi</taxon>
        <taxon>Dikarya</taxon>
        <taxon>Ascomycota</taxon>
        <taxon>Pezizomycotina</taxon>
        <taxon>Dothideomycetes</taxon>
        <taxon>Pleosporomycetidae</taxon>
        <taxon>Pleosporales</taxon>
        <taxon>Sporormiaceae</taxon>
        <taxon>Sporormia</taxon>
    </lineage>
</organism>
<gene>
    <name evidence="7" type="ORF">M011DRAFT_257388</name>
</gene>
<feature type="region of interest" description="Disordered" evidence="5">
    <location>
        <begin position="290"/>
        <end position="324"/>
    </location>
</feature>
<evidence type="ECO:0000256" key="4">
    <source>
        <dbReference type="ARBA" id="ARBA00023136"/>
    </source>
</evidence>
<dbReference type="GO" id="GO:0022857">
    <property type="term" value="F:transmembrane transporter activity"/>
    <property type="evidence" value="ECO:0007669"/>
    <property type="project" value="InterPro"/>
</dbReference>
<name>A0A6A6UWY8_9PLEO</name>
<dbReference type="PANTHER" id="PTHR23507:SF1">
    <property type="entry name" value="FI18259P1-RELATED"/>
    <property type="match status" value="1"/>
</dbReference>
<evidence type="ECO:0000256" key="3">
    <source>
        <dbReference type="ARBA" id="ARBA00022989"/>
    </source>
</evidence>
<comment type="subcellular location">
    <subcellularLocation>
        <location evidence="1">Membrane</location>
        <topology evidence="1">Multi-pass membrane protein</topology>
    </subcellularLocation>
</comment>
<keyword evidence="4 6" id="KW-0472">Membrane</keyword>
<keyword evidence="8" id="KW-1185">Reference proteome</keyword>
<feature type="transmembrane region" description="Helical" evidence="6">
    <location>
        <begin position="270"/>
        <end position="288"/>
    </location>
</feature>
<evidence type="ECO:0000313" key="8">
    <source>
        <dbReference type="Proteomes" id="UP000799440"/>
    </source>
</evidence>
<feature type="transmembrane region" description="Helical" evidence="6">
    <location>
        <begin position="204"/>
        <end position="227"/>
    </location>
</feature>
<reference evidence="7" key="1">
    <citation type="journal article" date="2020" name="Stud. Mycol.">
        <title>101 Dothideomycetes genomes: a test case for predicting lifestyles and emergence of pathogens.</title>
        <authorList>
            <person name="Haridas S."/>
            <person name="Albert R."/>
            <person name="Binder M."/>
            <person name="Bloem J."/>
            <person name="Labutti K."/>
            <person name="Salamov A."/>
            <person name="Andreopoulos B."/>
            <person name="Baker S."/>
            <person name="Barry K."/>
            <person name="Bills G."/>
            <person name="Bluhm B."/>
            <person name="Cannon C."/>
            <person name="Castanera R."/>
            <person name="Culley D."/>
            <person name="Daum C."/>
            <person name="Ezra D."/>
            <person name="Gonzalez J."/>
            <person name="Henrissat B."/>
            <person name="Kuo A."/>
            <person name="Liang C."/>
            <person name="Lipzen A."/>
            <person name="Lutzoni F."/>
            <person name="Magnuson J."/>
            <person name="Mondo S."/>
            <person name="Nolan M."/>
            <person name="Ohm R."/>
            <person name="Pangilinan J."/>
            <person name="Park H.-J."/>
            <person name="Ramirez L."/>
            <person name="Alfaro M."/>
            <person name="Sun H."/>
            <person name="Tritt A."/>
            <person name="Yoshinaga Y."/>
            <person name="Zwiers L.-H."/>
            <person name="Turgeon B."/>
            <person name="Goodwin S."/>
            <person name="Spatafora J."/>
            <person name="Crous P."/>
            <person name="Grigoriev I."/>
        </authorList>
    </citation>
    <scope>NUCLEOTIDE SEQUENCE</scope>
    <source>
        <strain evidence="7">CBS 119925</strain>
    </source>
</reference>
<dbReference type="InterPro" id="IPR011701">
    <property type="entry name" value="MFS"/>
</dbReference>
<sequence length="552" mass="61335">MMVSRTGTECDAKSESSCYGRHGGTKIAQPLPRLRRIRLLHRRLPPQVLGSNLKTTASNLTVTQPTLASIVTALKMHEVPFDRIIQKSFVPFLVYGLFTFCTALVEAGMPGVWKYAVCRSQEHMNGACRGEEVGNLVDKIVSGKMGLQGIGGLSLILFHGGLAERYGTRNMLLFTTTGYLLTQICDVIISSFPTYFALTPSTYFWTSGFIILTGGTRVLTAMVLSYIAEKFQHGQRRTLLYALAAVQHCMSMIGRRVASTFGEAGVFLPAYLAIYGLVVVLTVAYAGLDDSSRNEPSSRQDWQKSMEEKETRDEKRDHIIEGEQRPRLRNDLPPILKSQTALFCFTLVFAKSVLEWTIHLTPAFNKPESTTSYSDMTTMSNGTALLYTLLTLYTTLFRTSHTLQTPADIDNRVIRIALIAVVFLCWTTAYLIIRPSTTLLLTLILGLLKSLDPAVQSIFAYVGSKFFNHSFPNAFTTLAYVDSAGETMMRNVKNAYERDSEGNAGERKSGGSEDLEMDLAGYARWVYAFGVCIFLSPSGLEETNRRGLKWGE</sequence>
<dbReference type="GO" id="GO:0016020">
    <property type="term" value="C:membrane"/>
    <property type="evidence" value="ECO:0007669"/>
    <property type="project" value="UniProtKB-SubCell"/>
</dbReference>
<evidence type="ECO:0000256" key="6">
    <source>
        <dbReference type="SAM" id="Phobius"/>
    </source>
</evidence>
<proteinExistence type="predicted"/>
<keyword evidence="3 6" id="KW-1133">Transmembrane helix</keyword>
<feature type="transmembrane region" description="Helical" evidence="6">
    <location>
        <begin position="170"/>
        <end position="192"/>
    </location>
</feature>
<dbReference type="Pfam" id="PF07690">
    <property type="entry name" value="MFS_1"/>
    <property type="match status" value="1"/>
</dbReference>
<dbReference type="AlphaFoldDB" id="A0A6A6UWY8"/>
<evidence type="ECO:0000256" key="2">
    <source>
        <dbReference type="ARBA" id="ARBA00022692"/>
    </source>
</evidence>
<feature type="transmembrane region" description="Helical" evidence="6">
    <location>
        <begin position="413"/>
        <end position="433"/>
    </location>
</feature>